<keyword evidence="4 6" id="KW-1133">Transmembrane helix</keyword>
<dbReference type="PANTHER" id="PTHR11266">
    <property type="entry name" value="PEROXISOMAL MEMBRANE PROTEIN 2, PXMP2 MPV17"/>
    <property type="match status" value="1"/>
</dbReference>
<evidence type="ECO:0000256" key="5">
    <source>
        <dbReference type="ARBA" id="ARBA00023136"/>
    </source>
</evidence>
<evidence type="ECO:0000313" key="7">
    <source>
        <dbReference type="EMBL" id="EFC46863.1"/>
    </source>
</evidence>
<dbReference type="OrthoDB" id="430207at2759"/>
<dbReference type="InParanoid" id="D2V8V2"/>
<feature type="transmembrane region" description="Helical" evidence="6">
    <location>
        <begin position="74"/>
        <end position="95"/>
    </location>
</feature>
<protein>
    <submittedName>
        <fullName evidence="7">Predicted protein</fullName>
    </submittedName>
</protein>
<comment type="similarity">
    <text evidence="2 6">Belongs to the peroxisomal membrane protein PXMP2/4 family.</text>
</comment>
<comment type="subcellular location">
    <subcellularLocation>
        <location evidence="1">Membrane</location>
        <topology evidence="1">Multi-pass membrane protein</topology>
    </subcellularLocation>
</comment>
<evidence type="ECO:0000256" key="4">
    <source>
        <dbReference type="ARBA" id="ARBA00022989"/>
    </source>
</evidence>
<evidence type="ECO:0000256" key="2">
    <source>
        <dbReference type="ARBA" id="ARBA00006824"/>
    </source>
</evidence>
<evidence type="ECO:0000256" key="1">
    <source>
        <dbReference type="ARBA" id="ARBA00004141"/>
    </source>
</evidence>
<proteinExistence type="inferred from homology"/>
<sequence length="213" mass="25021">MLPRIVINSTTNHQTITLPFRKIPFLNKYIASETLNGNSGNSKKWMKVLHLDWMNKFSKDHLKWSAKRVVLEQFTYSVLVTFMFFVATSALDLLFDDFEKEQEEGKAFHQKFDNFPKELRERIENEFRDVHQNGMKYVPVANFINFLVVPPLYRGLYFNLVGVFWNVSQWAKEHYRIAMKSFNGDTIGEEADNSLLVADLKQPQDESNLKNED</sequence>
<dbReference type="Pfam" id="PF04117">
    <property type="entry name" value="Mpv17_PMP22"/>
    <property type="match status" value="1"/>
</dbReference>
<dbReference type="KEGG" id="ngr:NAEGRDRAFT_65293"/>
<dbReference type="VEuPathDB" id="AmoebaDB:NAEGRDRAFT_65293"/>
<evidence type="ECO:0000313" key="8">
    <source>
        <dbReference type="Proteomes" id="UP000006671"/>
    </source>
</evidence>
<evidence type="ECO:0000256" key="3">
    <source>
        <dbReference type="ARBA" id="ARBA00022692"/>
    </source>
</evidence>
<gene>
    <name evidence="7" type="ORF">NAEGRDRAFT_65293</name>
</gene>
<keyword evidence="5 6" id="KW-0472">Membrane</keyword>
<dbReference type="AlphaFoldDB" id="D2V8V2"/>
<keyword evidence="8" id="KW-1185">Reference proteome</keyword>
<keyword evidence="3 6" id="KW-0812">Transmembrane</keyword>
<name>D2V8V2_NAEGR</name>
<dbReference type="RefSeq" id="XP_002679607.1">
    <property type="nucleotide sequence ID" value="XM_002679561.1"/>
</dbReference>
<dbReference type="GO" id="GO:0005778">
    <property type="term" value="C:peroxisomal membrane"/>
    <property type="evidence" value="ECO:0007669"/>
    <property type="project" value="TreeGrafter"/>
</dbReference>
<evidence type="ECO:0000256" key="6">
    <source>
        <dbReference type="RuleBase" id="RU363053"/>
    </source>
</evidence>
<accession>D2V8V2</accession>
<comment type="caution">
    <text evidence="6">Lacks conserved residue(s) required for the propagation of feature annotation.</text>
</comment>
<reference evidence="7 8" key="1">
    <citation type="journal article" date="2010" name="Cell">
        <title>The genome of Naegleria gruberi illuminates early eukaryotic versatility.</title>
        <authorList>
            <person name="Fritz-Laylin L.K."/>
            <person name="Prochnik S.E."/>
            <person name="Ginger M.L."/>
            <person name="Dacks J.B."/>
            <person name="Carpenter M.L."/>
            <person name="Field M.C."/>
            <person name="Kuo A."/>
            <person name="Paredez A."/>
            <person name="Chapman J."/>
            <person name="Pham J."/>
            <person name="Shu S."/>
            <person name="Neupane R."/>
            <person name="Cipriano M."/>
            <person name="Mancuso J."/>
            <person name="Tu H."/>
            <person name="Salamov A."/>
            <person name="Lindquist E."/>
            <person name="Shapiro H."/>
            <person name="Lucas S."/>
            <person name="Grigoriev I.V."/>
            <person name="Cande W.Z."/>
            <person name="Fulton C."/>
            <person name="Rokhsar D.S."/>
            <person name="Dawson S.C."/>
        </authorList>
    </citation>
    <scope>NUCLEOTIDE SEQUENCE [LARGE SCALE GENOMIC DNA]</scope>
    <source>
        <strain evidence="7 8">NEG-M</strain>
    </source>
</reference>
<dbReference type="Proteomes" id="UP000006671">
    <property type="component" value="Unassembled WGS sequence"/>
</dbReference>
<dbReference type="InterPro" id="IPR007248">
    <property type="entry name" value="Mpv17_PMP22"/>
</dbReference>
<dbReference type="EMBL" id="GG738857">
    <property type="protein sequence ID" value="EFC46863.1"/>
    <property type="molecule type" value="Genomic_DNA"/>
</dbReference>
<organism evidence="8">
    <name type="scientific">Naegleria gruberi</name>
    <name type="common">Amoeba</name>
    <dbReference type="NCBI Taxonomy" id="5762"/>
    <lineage>
        <taxon>Eukaryota</taxon>
        <taxon>Discoba</taxon>
        <taxon>Heterolobosea</taxon>
        <taxon>Tetramitia</taxon>
        <taxon>Eutetramitia</taxon>
        <taxon>Vahlkampfiidae</taxon>
        <taxon>Naegleria</taxon>
    </lineage>
</organism>
<dbReference type="PANTHER" id="PTHR11266:SF80">
    <property type="entry name" value="PEROXISOMAL MEMBRANE PROTEIN 2"/>
    <property type="match status" value="1"/>
</dbReference>
<dbReference type="GeneID" id="8860104"/>